<name>A0A5N7C686_PETAA</name>
<evidence type="ECO:0000256" key="4">
    <source>
        <dbReference type="ARBA" id="ARBA00022989"/>
    </source>
</evidence>
<evidence type="ECO:0000256" key="3">
    <source>
        <dbReference type="ARBA" id="ARBA00022692"/>
    </source>
</evidence>
<accession>A0A5N7C686</accession>
<gene>
    <name evidence="7" type="ORF">BDV23DRAFT_157046</name>
</gene>
<feature type="transmembrane region" description="Helical" evidence="6">
    <location>
        <begin position="59"/>
        <end position="80"/>
    </location>
</feature>
<dbReference type="NCBIfam" id="NF038013">
    <property type="entry name" value="AceTr_1"/>
    <property type="match status" value="1"/>
</dbReference>
<feature type="transmembrane region" description="Helical" evidence="6">
    <location>
        <begin position="119"/>
        <end position="141"/>
    </location>
</feature>
<evidence type="ECO:0000256" key="5">
    <source>
        <dbReference type="ARBA" id="ARBA00023136"/>
    </source>
</evidence>
<dbReference type="InterPro" id="IPR000791">
    <property type="entry name" value="Gpr1/Fun34/SatP-like"/>
</dbReference>
<dbReference type="AlphaFoldDB" id="A0A5N7C686"/>
<evidence type="ECO:0000256" key="1">
    <source>
        <dbReference type="ARBA" id="ARBA00004141"/>
    </source>
</evidence>
<dbReference type="EMBL" id="ML735264">
    <property type="protein sequence ID" value="KAE8389592.1"/>
    <property type="molecule type" value="Genomic_DNA"/>
</dbReference>
<keyword evidence="3 6" id="KW-0812">Transmembrane</keyword>
<reference evidence="7" key="1">
    <citation type="submission" date="2019-04" db="EMBL/GenBank/DDBJ databases">
        <title>Friends and foes A comparative genomics studyof 23 Aspergillus species from section Flavi.</title>
        <authorList>
            <consortium name="DOE Joint Genome Institute"/>
            <person name="Kjaerbolling I."/>
            <person name="Vesth T."/>
            <person name="Frisvad J.C."/>
            <person name="Nybo J.L."/>
            <person name="Theobald S."/>
            <person name="Kildgaard S."/>
            <person name="Isbrandt T."/>
            <person name="Kuo A."/>
            <person name="Sato A."/>
            <person name="Lyhne E.K."/>
            <person name="Kogle M.E."/>
            <person name="Wiebenga A."/>
            <person name="Kun R.S."/>
            <person name="Lubbers R.J."/>
            <person name="Makela M.R."/>
            <person name="Barry K."/>
            <person name="Chovatia M."/>
            <person name="Clum A."/>
            <person name="Daum C."/>
            <person name="Haridas S."/>
            <person name="He G."/>
            <person name="LaButti K."/>
            <person name="Lipzen A."/>
            <person name="Mondo S."/>
            <person name="Riley R."/>
            <person name="Salamov A."/>
            <person name="Simmons B.A."/>
            <person name="Magnuson J.K."/>
            <person name="Henrissat B."/>
            <person name="Mortensen U.H."/>
            <person name="Larsen T.O."/>
            <person name="Devries R.P."/>
            <person name="Grigoriev I.V."/>
            <person name="Machida M."/>
            <person name="Baker S.E."/>
            <person name="Andersen M.R."/>
        </authorList>
    </citation>
    <scope>NUCLEOTIDE SEQUENCE [LARGE SCALE GENOMIC DNA]</scope>
    <source>
        <strain evidence="7">IBT 14317</strain>
    </source>
</reference>
<dbReference type="InterPro" id="IPR051633">
    <property type="entry name" value="AceTr"/>
</dbReference>
<dbReference type="Pfam" id="PF01184">
    <property type="entry name" value="Gpr1_Fun34_YaaH"/>
    <property type="match status" value="1"/>
</dbReference>
<dbReference type="PANTHER" id="PTHR31123:SF1">
    <property type="entry name" value="ACCUMULATION OF DYADS PROTEIN 2-RELATED"/>
    <property type="match status" value="1"/>
</dbReference>
<dbReference type="OrthoDB" id="3648309at2759"/>
<keyword evidence="4 6" id="KW-1133">Transmembrane helix</keyword>
<dbReference type="GO" id="GO:0015123">
    <property type="term" value="F:acetate transmembrane transporter activity"/>
    <property type="evidence" value="ECO:0007669"/>
    <property type="project" value="TreeGrafter"/>
</dbReference>
<dbReference type="GO" id="GO:0005886">
    <property type="term" value="C:plasma membrane"/>
    <property type="evidence" value="ECO:0007669"/>
    <property type="project" value="TreeGrafter"/>
</dbReference>
<feature type="transmembrane region" description="Helical" evidence="6">
    <location>
        <begin position="153"/>
        <end position="172"/>
    </location>
</feature>
<organism evidence="7">
    <name type="scientific">Petromyces alliaceus</name>
    <name type="common">Aspergillus alliaceus</name>
    <dbReference type="NCBI Taxonomy" id="209559"/>
    <lineage>
        <taxon>Eukaryota</taxon>
        <taxon>Fungi</taxon>
        <taxon>Dikarya</taxon>
        <taxon>Ascomycota</taxon>
        <taxon>Pezizomycotina</taxon>
        <taxon>Eurotiomycetes</taxon>
        <taxon>Eurotiomycetidae</taxon>
        <taxon>Eurotiales</taxon>
        <taxon>Aspergillaceae</taxon>
        <taxon>Aspergillus</taxon>
        <taxon>Aspergillus subgen. Circumdati</taxon>
    </lineage>
</organism>
<keyword evidence="5 6" id="KW-0472">Membrane</keyword>
<comment type="similarity">
    <text evidence="2">Belongs to the acetate uptake transporter (AceTr) (TC 2.A.96) family.</text>
</comment>
<dbReference type="PANTHER" id="PTHR31123">
    <property type="entry name" value="ACCUMULATION OF DYADS PROTEIN 2-RELATED"/>
    <property type="match status" value="1"/>
</dbReference>
<feature type="transmembrane region" description="Helical" evidence="6">
    <location>
        <begin position="92"/>
        <end position="113"/>
    </location>
</feature>
<sequence>MWTKGIFLTSIMGLHARSITTPNILIGVLMFFGGVCQVIAGVIEFLSGNIFGATLFPSYAAFNFSYAMIYLPGTGIMAAYTDPKIGAIRDEFDQALAIFLLAWFILTVILSIGAVRSSWVLFLDLVSLSVCLLLLACGNMVGSSALLTARYSFGLVVAFLTYWAGSAGLGAGNTTPINIPTFEMYKGDQVV</sequence>
<evidence type="ECO:0000256" key="6">
    <source>
        <dbReference type="SAM" id="Phobius"/>
    </source>
</evidence>
<feature type="transmembrane region" description="Helical" evidence="6">
    <location>
        <begin position="24"/>
        <end position="47"/>
    </location>
</feature>
<evidence type="ECO:0000313" key="7">
    <source>
        <dbReference type="EMBL" id="KAE8389592.1"/>
    </source>
</evidence>
<evidence type="ECO:0000256" key="2">
    <source>
        <dbReference type="ARBA" id="ARBA00005587"/>
    </source>
</evidence>
<dbReference type="Proteomes" id="UP000326877">
    <property type="component" value="Unassembled WGS sequence"/>
</dbReference>
<protein>
    <submittedName>
        <fullName evidence="7">GPR1/FUN34/yaaH family-domain-containing protein</fullName>
    </submittedName>
</protein>
<comment type="subcellular location">
    <subcellularLocation>
        <location evidence="1">Membrane</location>
        <topology evidence="1">Multi-pass membrane protein</topology>
    </subcellularLocation>
</comment>
<proteinExistence type="inferred from homology"/>